<evidence type="ECO:0008006" key="4">
    <source>
        <dbReference type="Google" id="ProtNLM"/>
    </source>
</evidence>
<gene>
    <name evidence="2" type="ORF">PAXRUDRAFT_149907</name>
</gene>
<dbReference type="HOGENOM" id="CLU_051721_0_0_1"/>
<reference evidence="2 3" key="1">
    <citation type="submission" date="2014-04" db="EMBL/GenBank/DDBJ databases">
        <authorList>
            <consortium name="DOE Joint Genome Institute"/>
            <person name="Kuo A."/>
            <person name="Kohler A."/>
            <person name="Jargeat P."/>
            <person name="Nagy L.G."/>
            <person name="Floudas D."/>
            <person name="Copeland A."/>
            <person name="Barry K.W."/>
            <person name="Cichocki N."/>
            <person name="Veneault-Fourrey C."/>
            <person name="LaButti K."/>
            <person name="Lindquist E.A."/>
            <person name="Lipzen A."/>
            <person name="Lundell T."/>
            <person name="Morin E."/>
            <person name="Murat C."/>
            <person name="Sun H."/>
            <person name="Tunlid A."/>
            <person name="Henrissat B."/>
            <person name="Grigoriev I.V."/>
            <person name="Hibbett D.S."/>
            <person name="Martin F."/>
            <person name="Nordberg H.P."/>
            <person name="Cantor M.N."/>
            <person name="Hua S.X."/>
        </authorList>
    </citation>
    <scope>NUCLEOTIDE SEQUENCE [LARGE SCALE GENOMIC DNA]</scope>
    <source>
        <strain evidence="2 3">Ve08.2h10</strain>
    </source>
</reference>
<dbReference type="OrthoDB" id="3266683at2759"/>
<name>A0A0D0DSQ5_9AGAM</name>
<sequence length="364" mass="40408">KGSADKITKSNKENLDHAPAKKARVMMYWTKATNHHITDTLLTLIEDSATWKGMFGFDKGVKKDPTPTGKEKRIIQHCANIAKVLFSTGEKNSKWTKDDLAHLRGMVKNRVIQYSLKATYSKYHNKLSEMGHGLIVRGCEDELHAGSDIANVYGKPDKLKFPWYLCMHALMGTSPVASQKAISIKSEIDLTVLGGENSKGEDEDETSHHTPMPMEDEDMPPGSSHPPSPDVIHWEDSDNNNADVTPIKVTIPAKRAAGTPVASGGSVKKHWTLQDFVKEVADVEWETHLAMSTANARERTVHRWIKCQSAHDTAIAVEHLRIEAHNKQAAASHAHELLILDRQIELARINAGFHVPGPIDPQLQ</sequence>
<evidence type="ECO:0000313" key="3">
    <source>
        <dbReference type="Proteomes" id="UP000054538"/>
    </source>
</evidence>
<evidence type="ECO:0000313" key="2">
    <source>
        <dbReference type="EMBL" id="KIK91256.1"/>
    </source>
</evidence>
<reference evidence="3" key="2">
    <citation type="submission" date="2015-01" db="EMBL/GenBank/DDBJ databases">
        <title>Evolutionary Origins and Diversification of the Mycorrhizal Mutualists.</title>
        <authorList>
            <consortium name="DOE Joint Genome Institute"/>
            <consortium name="Mycorrhizal Genomics Consortium"/>
            <person name="Kohler A."/>
            <person name="Kuo A."/>
            <person name="Nagy L.G."/>
            <person name="Floudas D."/>
            <person name="Copeland A."/>
            <person name="Barry K.W."/>
            <person name="Cichocki N."/>
            <person name="Veneault-Fourrey C."/>
            <person name="LaButti K."/>
            <person name="Lindquist E.A."/>
            <person name="Lipzen A."/>
            <person name="Lundell T."/>
            <person name="Morin E."/>
            <person name="Murat C."/>
            <person name="Riley R."/>
            <person name="Ohm R."/>
            <person name="Sun H."/>
            <person name="Tunlid A."/>
            <person name="Henrissat B."/>
            <person name="Grigoriev I.V."/>
            <person name="Hibbett D.S."/>
            <person name="Martin F."/>
        </authorList>
    </citation>
    <scope>NUCLEOTIDE SEQUENCE [LARGE SCALE GENOMIC DNA]</scope>
    <source>
        <strain evidence="3">Ve08.2h10</strain>
    </source>
</reference>
<organism evidence="2 3">
    <name type="scientific">Paxillus rubicundulus Ve08.2h10</name>
    <dbReference type="NCBI Taxonomy" id="930991"/>
    <lineage>
        <taxon>Eukaryota</taxon>
        <taxon>Fungi</taxon>
        <taxon>Dikarya</taxon>
        <taxon>Basidiomycota</taxon>
        <taxon>Agaricomycotina</taxon>
        <taxon>Agaricomycetes</taxon>
        <taxon>Agaricomycetidae</taxon>
        <taxon>Boletales</taxon>
        <taxon>Paxilineae</taxon>
        <taxon>Paxillaceae</taxon>
        <taxon>Paxillus</taxon>
    </lineage>
</organism>
<dbReference type="InParanoid" id="A0A0D0DSQ5"/>
<evidence type="ECO:0000256" key="1">
    <source>
        <dbReference type="SAM" id="MobiDB-lite"/>
    </source>
</evidence>
<feature type="non-terminal residue" evidence="2">
    <location>
        <position position="1"/>
    </location>
</feature>
<dbReference type="AlphaFoldDB" id="A0A0D0DSQ5"/>
<feature type="region of interest" description="Disordered" evidence="1">
    <location>
        <begin position="193"/>
        <end position="239"/>
    </location>
</feature>
<keyword evidence="3" id="KW-1185">Reference proteome</keyword>
<dbReference type="EMBL" id="KN825408">
    <property type="protein sequence ID" value="KIK91256.1"/>
    <property type="molecule type" value="Genomic_DNA"/>
</dbReference>
<protein>
    <recommendedName>
        <fullName evidence="4">No apical meristem-associated C-terminal domain-containing protein</fullName>
    </recommendedName>
</protein>
<accession>A0A0D0DSQ5</accession>
<dbReference type="Proteomes" id="UP000054538">
    <property type="component" value="Unassembled WGS sequence"/>
</dbReference>
<proteinExistence type="predicted"/>